<feature type="domain" description="Amino acid transporter transmembrane" evidence="8">
    <location>
        <begin position="10"/>
        <end position="389"/>
    </location>
</feature>
<dbReference type="PANTHER" id="PTHR22950:SF698">
    <property type="entry name" value="AMINO ACID TRANSPORTER TRANSMEMBRANE DOMAIN-CONTAINING PROTEIN"/>
    <property type="match status" value="1"/>
</dbReference>
<feature type="transmembrane region" description="Helical" evidence="7">
    <location>
        <begin position="340"/>
        <end position="358"/>
    </location>
</feature>
<feature type="transmembrane region" description="Helical" evidence="7">
    <location>
        <begin position="229"/>
        <end position="252"/>
    </location>
</feature>
<evidence type="ECO:0000256" key="4">
    <source>
        <dbReference type="ARBA" id="ARBA00022970"/>
    </source>
</evidence>
<keyword evidence="4" id="KW-0029">Amino-acid transport</keyword>
<sequence>MERQVLMNEGTTFFRTCLNGLNSLSGVGLLSIPFALSEGGWMSLIALFILASICYYMGILLHRCMDLKPHIKTYPDIGAMAFGSFGRVIVAIFVYLESYLVGVEFLIMGGDGFEKLFPNEGFKVGSVRIDGRKMYMMVSALIILPTTWPRSFGALAYISFGGILGSICLMCCVVWAGVVDGVGFKQRGVLFKLQGLPTTLSLFTFCYCAHVVFPSLRSSMTNKTHFSKVLLVSFVLSTINYSSMAILGYLMYGEKIESQVTLSLPQHKTNTKIAIFTSLINPLTKYGSIMYPVAHAIEDISPLCATRMMSITIRTLLLLTTLIVAMSIPFFAYVMAFIGAFAGVATSILIPCMCYLKINRGARKFGWELICIVLIMVIGSSIGVVGTYTSVKEVIKRLSN</sequence>
<dbReference type="PANTHER" id="PTHR22950">
    <property type="entry name" value="AMINO ACID TRANSPORTER"/>
    <property type="match status" value="1"/>
</dbReference>
<evidence type="ECO:0000313" key="9">
    <source>
        <dbReference type="EMBL" id="CAK9326809.1"/>
    </source>
</evidence>
<keyword evidence="6 7" id="KW-0472">Membrane</keyword>
<evidence type="ECO:0000259" key="8">
    <source>
        <dbReference type="Pfam" id="PF01490"/>
    </source>
</evidence>
<dbReference type="Pfam" id="PF01490">
    <property type="entry name" value="Aa_trans"/>
    <property type="match status" value="1"/>
</dbReference>
<name>A0ABP0Z211_9ROSI</name>
<evidence type="ECO:0000256" key="3">
    <source>
        <dbReference type="ARBA" id="ARBA00022692"/>
    </source>
</evidence>
<reference evidence="9 10" key="1">
    <citation type="submission" date="2024-03" db="EMBL/GenBank/DDBJ databases">
        <authorList>
            <person name="Gkanogiannis A."/>
            <person name="Becerra Lopez-Lavalle L."/>
        </authorList>
    </citation>
    <scope>NUCLEOTIDE SEQUENCE [LARGE SCALE GENOMIC DNA]</scope>
</reference>
<evidence type="ECO:0000256" key="7">
    <source>
        <dbReference type="SAM" id="Phobius"/>
    </source>
</evidence>
<dbReference type="EMBL" id="OZ021741">
    <property type="protein sequence ID" value="CAK9326809.1"/>
    <property type="molecule type" value="Genomic_DNA"/>
</dbReference>
<evidence type="ECO:0000313" key="10">
    <source>
        <dbReference type="Proteomes" id="UP001642487"/>
    </source>
</evidence>
<feature type="transmembrane region" description="Helical" evidence="7">
    <location>
        <begin position="154"/>
        <end position="178"/>
    </location>
</feature>
<feature type="transmembrane region" description="Helical" evidence="7">
    <location>
        <begin position="73"/>
        <end position="96"/>
    </location>
</feature>
<evidence type="ECO:0000256" key="1">
    <source>
        <dbReference type="ARBA" id="ARBA00004141"/>
    </source>
</evidence>
<feature type="transmembrane region" description="Helical" evidence="7">
    <location>
        <begin position="41"/>
        <end position="61"/>
    </location>
</feature>
<protein>
    <recommendedName>
        <fullName evidence="8">Amino acid transporter transmembrane domain-containing protein</fullName>
    </recommendedName>
</protein>
<dbReference type="InterPro" id="IPR013057">
    <property type="entry name" value="AA_transpt_TM"/>
</dbReference>
<gene>
    <name evidence="9" type="ORF">CITCOLO1_LOCUS19170</name>
</gene>
<feature type="transmembrane region" description="Helical" evidence="7">
    <location>
        <begin position="365"/>
        <end position="388"/>
    </location>
</feature>
<keyword evidence="3 7" id="KW-0812">Transmembrane</keyword>
<feature type="transmembrane region" description="Helical" evidence="7">
    <location>
        <begin position="316"/>
        <end position="334"/>
    </location>
</feature>
<evidence type="ECO:0000256" key="5">
    <source>
        <dbReference type="ARBA" id="ARBA00022989"/>
    </source>
</evidence>
<proteinExistence type="predicted"/>
<evidence type="ECO:0000256" key="6">
    <source>
        <dbReference type="ARBA" id="ARBA00023136"/>
    </source>
</evidence>
<organism evidence="9 10">
    <name type="scientific">Citrullus colocynthis</name>
    <name type="common">colocynth</name>
    <dbReference type="NCBI Taxonomy" id="252529"/>
    <lineage>
        <taxon>Eukaryota</taxon>
        <taxon>Viridiplantae</taxon>
        <taxon>Streptophyta</taxon>
        <taxon>Embryophyta</taxon>
        <taxon>Tracheophyta</taxon>
        <taxon>Spermatophyta</taxon>
        <taxon>Magnoliopsida</taxon>
        <taxon>eudicotyledons</taxon>
        <taxon>Gunneridae</taxon>
        <taxon>Pentapetalae</taxon>
        <taxon>rosids</taxon>
        <taxon>fabids</taxon>
        <taxon>Cucurbitales</taxon>
        <taxon>Cucurbitaceae</taxon>
        <taxon>Benincaseae</taxon>
        <taxon>Citrullus</taxon>
    </lineage>
</organism>
<feature type="transmembrane region" description="Helical" evidence="7">
    <location>
        <begin position="12"/>
        <end position="35"/>
    </location>
</feature>
<feature type="transmembrane region" description="Helical" evidence="7">
    <location>
        <begin position="199"/>
        <end position="217"/>
    </location>
</feature>
<keyword evidence="10" id="KW-1185">Reference proteome</keyword>
<comment type="subcellular location">
    <subcellularLocation>
        <location evidence="1">Membrane</location>
        <topology evidence="1">Multi-pass membrane protein</topology>
    </subcellularLocation>
</comment>
<keyword evidence="5 7" id="KW-1133">Transmembrane helix</keyword>
<evidence type="ECO:0000256" key="2">
    <source>
        <dbReference type="ARBA" id="ARBA00022448"/>
    </source>
</evidence>
<accession>A0ABP0Z211</accession>
<keyword evidence="2" id="KW-0813">Transport</keyword>
<dbReference type="Proteomes" id="UP001642487">
    <property type="component" value="Chromosome 7"/>
</dbReference>